<evidence type="ECO:0000256" key="5">
    <source>
        <dbReference type="ARBA" id="ARBA00004692"/>
    </source>
</evidence>
<keyword evidence="11 14" id="KW-0418">Kinase</keyword>
<dbReference type="EMBL" id="BMZE01000003">
    <property type="protein sequence ID" value="GHA30773.1"/>
    <property type="molecule type" value="Genomic_DNA"/>
</dbReference>
<dbReference type="EC" id="2.7.1.156" evidence="14"/>
<evidence type="ECO:0000256" key="12">
    <source>
        <dbReference type="ARBA" id="ARBA00022840"/>
    </source>
</evidence>
<feature type="binding site" evidence="16">
    <location>
        <position position="84"/>
    </location>
    <ligand>
        <name>GTP</name>
        <dbReference type="ChEBI" id="CHEBI:37565"/>
    </ligand>
</feature>
<keyword evidence="9 14" id="KW-0808">Transferase</keyword>
<dbReference type="GO" id="GO:0008820">
    <property type="term" value="F:cobinamide phosphate guanylyltransferase activity"/>
    <property type="evidence" value="ECO:0007669"/>
    <property type="project" value="UniProtKB-UniRule"/>
</dbReference>
<comment type="catalytic activity">
    <reaction evidence="2 14">
        <text>adenosylcob(III)inamide phosphate + GTP + H(+) = adenosylcob(III)inamide-GDP + diphosphate</text>
        <dbReference type="Rhea" id="RHEA:22712"/>
        <dbReference type="ChEBI" id="CHEBI:15378"/>
        <dbReference type="ChEBI" id="CHEBI:33019"/>
        <dbReference type="ChEBI" id="CHEBI:37565"/>
        <dbReference type="ChEBI" id="CHEBI:58502"/>
        <dbReference type="ChEBI" id="CHEBI:60487"/>
        <dbReference type="EC" id="2.7.7.62"/>
    </reaction>
</comment>
<evidence type="ECO:0000256" key="16">
    <source>
        <dbReference type="PIRSR" id="PIRSR006135-2"/>
    </source>
</evidence>
<comment type="caution">
    <text evidence="17">The sequence shown here is derived from an EMBL/GenBank/DDBJ whole genome shotgun (WGS) entry which is preliminary data.</text>
</comment>
<feature type="active site" description="GMP-histidine intermediate" evidence="15">
    <location>
        <position position="50"/>
    </location>
</feature>
<sequence>MARHVLILGGARSGKSALAENIATSLGSRPAYIATAETLDEEMKERVRTHQRQRQGRFETIEEPIDLVESLHAAAAHHDVILVDCITLWITNLLMVEANVAGAVEELTQALREIESTMVVLVSNEVGLGIVPENAMARSFRDLAGSAHQRLASVCDHVYFVAAGLPLVMKGQALYSR</sequence>
<reference evidence="17" key="2">
    <citation type="submission" date="2020-09" db="EMBL/GenBank/DDBJ databases">
        <authorList>
            <person name="Sun Q."/>
            <person name="Kim S."/>
        </authorList>
    </citation>
    <scope>NUCLEOTIDE SEQUENCE</scope>
    <source>
        <strain evidence="17">KCTC 32437</strain>
    </source>
</reference>
<dbReference type="PANTHER" id="PTHR34848">
    <property type="match status" value="1"/>
</dbReference>
<dbReference type="Pfam" id="PF02283">
    <property type="entry name" value="CobU"/>
    <property type="match status" value="1"/>
</dbReference>
<dbReference type="GO" id="GO:0005525">
    <property type="term" value="F:GTP binding"/>
    <property type="evidence" value="ECO:0007669"/>
    <property type="project" value="UniProtKB-UniRule"/>
</dbReference>
<dbReference type="Gene3D" id="3.40.50.300">
    <property type="entry name" value="P-loop containing nucleotide triphosphate hydrolases"/>
    <property type="match status" value="1"/>
</dbReference>
<protein>
    <recommendedName>
        <fullName evidence="14">Bifunctional adenosylcobalamin biosynthesis protein</fullName>
        <ecNumber evidence="14">2.7.1.156</ecNumber>
        <ecNumber evidence="14">2.7.7.62</ecNumber>
    </recommendedName>
</protein>
<proteinExistence type="inferred from homology"/>
<organism evidence="17 18">
    <name type="scientific">Devosia pacifica</name>
    <dbReference type="NCBI Taxonomy" id="1335967"/>
    <lineage>
        <taxon>Bacteria</taxon>
        <taxon>Pseudomonadati</taxon>
        <taxon>Pseudomonadota</taxon>
        <taxon>Alphaproteobacteria</taxon>
        <taxon>Hyphomicrobiales</taxon>
        <taxon>Devosiaceae</taxon>
        <taxon>Devosia</taxon>
    </lineage>
</organism>
<comment type="catalytic activity">
    <reaction evidence="3">
        <text>adenosylcob(III)inamide + GTP = adenosylcob(III)inamide phosphate + GDP + H(+)</text>
        <dbReference type="Rhea" id="RHEA:15765"/>
        <dbReference type="ChEBI" id="CHEBI:2480"/>
        <dbReference type="ChEBI" id="CHEBI:15378"/>
        <dbReference type="ChEBI" id="CHEBI:37565"/>
        <dbReference type="ChEBI" id="CHEBI:58189"/>
        <dbReference type="ChEBI" id="CHEBI:58502"/>
        <dbReference type="EC" id="2.7.1.156"/>
    </reaction>
</comment>
<evidence type="ECO:0000256" key="13">
    <source>
        <dbReference type="ARBA" id="ARBA00023134"/>
    </source>
</evidence>
<evidence type="ECO:0000256" key="10">
    <source>
        <dbReference type="ARBA" id="ARBA00022741"/>
    </source>
</evidence>
<evidence type="ECO:0000256" key="4">
    <source>
        <dbReference type="ARBA" id="ARBA00003889"/>
    </source>
</evidence>
<evidence type="ECO:0000313" key="17">
    <source>
        <dbReference type="EMBL" id="GHA30773.1"/>
    </source>
</evidence>
<comment type="pathway">
    <text evidence="5 14">Cofactor biosynthesis; adenosylcobalamin biosynthesis; adenosylcobalamin from cob(II)yrinate a,c-diamide: step 6/7.</text>
</comment>
<evidence type="ECO:0000313" key="18">
    <source>
        <dbReference type="Proteomes" id="UP000646579"/>
    </source>
</evidence>
<dbReference type="AlphaFoldDB" id="A0A918S8T7"/>
<feature type="binding site" evidence="16">
    <location>
        <begin position="34"/>
        <end position="36"/>
    </location>
    <ligand>
        <name>GTP</name>
        <dbReference type="ChEBI" id="CHEBI:37565"/>
    </ligand>
</feature>
<dbReference type="RefSeq" id="WP_189426382.1">
    <property type="nucleotide sequence ID" value="NZ_BMZE01000003.1"/>
</dbReference>
<dbReference type="EC" id="2.7.7.62" evidence="14"/>
<dbReference type="NCBIfam" id="NF004469">
    <property type="entry name" value="PRK05800.1"/>
    <property type="match status" value="1"/>
</dbReference>
<dbReference type="Proteomes" id="UP000646579">
    <property type="component" value="Unassembled WGS sequence"/>
</dbReference>
<keyword evidence="10 14" id="KW-0547">Nucleotide-binding</keyword>
<evidence type="ECO:0000256" key="11">
    <source>
        <dbReference type="ARBA" id="ARBA00022777"/>
    </source>
</evidence>
<keyword evidence="18" id="KW-1185">Reference proteome</keyword>
<dbReference type="InterPro" id="IPR027417">
    <property type="entry name" value="P-loop_NTPase"/>
</dbReference>
<name>A0A918S8T7_9HYPH</name>
<dbReference type="GO" id="GO:0005524">
    <property type="term" value="F:ATP binding"/>
    <property type="evidence" value="ECO:0007669"/>
    <property type="project" value="UniProtKB-UniRule"/>
</dbReference>
<dbReference type="GO" id="GO:0009236">
    <property type="term" value="P:cobalamin biosynthetic process"/>
    <property type="evidence" value="ECO:0007669"/>
    <property type="project" value="UniProtKB-UniRule"/>
</dbReference>
<keyword evidence="8 14" id="KW-0169">Cobalamin biosynthesis</keyword>
<reference evidence="17" key="1">
    <citation type="journal article" date="2014" name="Int. J. Syst. Evol. Microbiol.">
        <title>Complete genome sequence of Corynebacterium casei LMG S-19264T (=DSM 44701T), isolated from a smear-ripened cheese.</title>
        <authorList>
            <consortium name="US DOE Joint Genome Institute (JGI-PGF)"/>
            <person name="Walter F."/>
            <person name="Albersmeier A."/>
            <person name="Kalinowski J."/>
            <person name="Ruckert C."/>
        </authorList>
    </citation>
    <scope>NUCLEOTIDE SEQUENCE</scope>
    <source>
        <strain evidence="17">KCTC 32437</strain>
    </source>
</reference>
<evidence type="ECO:0000256" key="2">
    <source>
        <dbReference type="ARBA" id="ARBA00000711"/>
    </source>
</evidence>
<evidence type="ECO:0000256" key="3">
    <source>
        <dbReference type="ARBA" id="ARBA00001522"/>
    </source>
</evidence>
<comment type="function">
    <text evidence="4 14">Catalyzes ATP-dependent phosphorylation of adenosylcobinamide and addition of GMP to adenosylcobinamide phosphate.</text>
</comment>
<dbReference type="PANTHER" id="PTHR34848:SF1">
    <property type="entry name" value="BIFUNCTIONAL ADENOSYLCOBALAMIN BIOSYNTHESIS PROTEIN COBU"/>
    <property type="match status" value="1"/>
</dbReference>
<evidence type="ECO:0000256" key="8">
    <source>
        <dbReference type="ARBA" id="ARBA00022573"/>
    </source>
</evidence>
<comment type="catalytic activity">
    <reaction evidence="1 14">
        <text>adenosylcob(III)inamide + ATP = adenosylcob(III)inamide phosphate + ADP + H(+)</text>
        <dbReference type="Rhea" id="RHEA:15769"/>
        <dbReference type="ChEBI" id="CHEBI:2480"/>
        <dbReference type="ChEBI" id="CHEBI:15378"/>
        <dbReference type="ChEBI" id="CHEBI:30616"/>
        <dbReference type="ChEBI" id="CHEBI:58502"/>
        <dbReference type="ChEBI" id="CHEBI:456216"/>
        <dbReference type="EC" id="2.7.1.156"/>
    </reaction>
</comment>
<dbReference type="GO" id="GO:0043752">
    <property type="term" value="F:adenosylcobinamide kinase activity"/>
    <property type="evidence" value="ECO:0007669"/>
    <property type="project" value="UniProtKB-EC"/>
</dbReference>
<feature type="binding site" evidence="16">
    <location>
        <position position="62"/>
    </location>
    <ligand>
        <name>GTP</name>
        <dbReference type="ChEBI" id="CHEBI:37565"/>
    </ligand>
</feature>
<evidence type="ECO:0000256" key="15">
    <source>
        <dbReference type="PIRSR" id="PIRSR006135-1"/>
    </source>
</evidence>
<evidence type="ECO:0000256" key="14">
    <source>
        <dbReference type="PIRNR" id="PIRNR006135"/>
    </source>
</evidence>
<dbReference type="PIRSF" id="PIRSF006135">
    <property type="entry name" value="CobU"/>
    <property type="match status" value="1"/>
</dbReference>
<dbReference type="SUPFAM" id="SSF52540">
    <property type="entry name" value="P-loop containing nucleoside triphosphate hydrolases"/>
    <property type="match status" value="1"/>
</dbReference>
<evidence type="ECO:0000256" key="1">
    <source>
        <dbReference type="ARBA" id="ARBA00000312"/>
    </source>
</evidence>
<evidence type="ECO:0000256" key="6">
    <source>
        <dbReference type="ARBA" id="ARBA00005159"/>
    </source>
</evidence>
<comment type="similarity">
    <text evidence="7 14">Belongs to the CobU/CobP family.</text>
</comment>
<comment type="pathway">
    <text evidence="6 14">Cofactor biosynthesis; adenosylcobalamin biosynthesis; adenosylcobalamin from cob(II)yrinate a,c-diamide: step 5/7.</text>
</comment>
<evidence type="ECO:0000256" key="9">
    <source>
        <dbReference type="ARBA" id="ARBA00022679"/>
    </source>
</evidence>
<keyword evidence="12 14" id="KW-0067">ATP-binding</keyword>
<dbReference type="InterPro" id="IPR003203">
    <property type="entry name" value="CobU/CobP"/>
</dbReference>
<dbReference type="CDD" id="cd00544">
    <property type="entry name" value="CobU"/>
    <property type="match status" value="1"/>
</dbReference>
<keyword evidence="13 14" id="KW-0342">GTP-binding</keyword>
<accession>A0A918S8T7</accession>
<feature type="binding site" evidence="16">
    <location>
        <begin position="9"/>
        <end position="16"/>
    </location>
    <ligand>
        <name>GTP</name>
        <dbReference type="ChEBI" id="CHEBI:37565"/>
    </ligand>
</feature>
<gene>
    <name evidence="17" type="primary">cobP</name>
    <name evidence="17" type="ORF">GCM10007989_28360</name>
</gene>
<evidence type="ECO:0000256" key="7">
    <source>
        <dbReference type="ARBA" id="ARBA00007490"/>
    </source>
</evidence>